<gene>
    <name evidence="3" type="ORF">ENT99_02450</name>
    <name evidence="4" type="ORF">ENU64_05900</name>
</gene>
<dbReference type="EMBL" id="DTAU01000044">
    <property type="protein sequence ID" value="HFQ78549.1"/>
    <property type="molecule type" value="Genomic_DNA"/>
</dbReference>
<dbReference type="Pfam" id="PF19289">
    <property type="entry name" value="PmbA_TldD_3rd"/>
    <property type="match status" value="1"/>
</dbReference>
<organism evidence="4">
    <name type="scientific">Ignisphaera aggregans</name>
    <dbReference type="NCBI Taxonomy" id="334771"/>
    <lineage>
        <taxon>Archaea</taxon>
        <taxon>Thermoproteota</taxon>
        <taxon>Thermoprotei</taxon>
        <taxon>Desulfurococcales</taxon>
        <taxon>Desulfurococcaceae</taxon>
        <taxon>Ignisphaera</taxon>
    </lineage>
</organism>
<dbReference type="InterPro" id="IPR036059">
    <property type="entry name" value="TldD/PmbA_sf"/>
</dbReference>
<reference evidence="4" key="1">
    <citation type="journal article" date="2020" name="mSystems">
        <title>Genome- and Community-Level Interaction Insights into Carbon Utilization and Element Cycling Functions of Hydrothermarchaeota in Hydrothermal Sediment.</title>
        <authorList>
            <person name="Zhou Z."/>
            <person name="Liu Y."/>
            <person name="Xu W."/>
            <person name="Pan J."/>
            <person name="Luo Z.H."/>
            <person name="Li M."/>
        </authorList>
    </citation>
    <scope>NUCLEOTIDE SEQUENCE [LARGE SCALE GENOMIC DNA]</scope>
    <source>
        <strain evidence="3">SpSt-629</strain>
        <strain evidence="4">SpSt-688</strain>
    </source>
</reference>
<dbReference type="GO" id="GO:0006508">
    <property type="term" value="P:proteolysis"/>
    <property type="evidence" value="ECO:0007669"/>
    <property type="project" value="InterPro"/>
</dbReference>
<dbReference type="InterPro" id="IPR051463">
    <property type="entry name" value="Peptidase_U62_metallo"/>
</dbReference>
<comment type="caution">
    <text evidence="4">The sequence shown here is derived from an EMBL/GenBank/DDBJ whole genome shotgun (WGS) entry which is preliminary data.</text>
</comment>
<evidence type="ECO:0000259" key="2">
    <source>
        <dbReference type="Pfam" id="PF19289"/>
    </source>
</evidence>
<dbReference type="PANTHER" id="PTHR30624">
    <property type="entry name" value="UNCHARACTERIZED PROTEIN TLDD AND PMBA"/>
    <property type="match status" value="1"/>
</dbReference>
<dbReference type="GO" id="GO:0008237">
    <property type="term" value="F:metallopeptidase activity"/>
    <property type="evidence" value="ECO:0007669"/>
    <property type="project" value="InterPro"/>
</dbReference>
<dbReference type="SUPFAM" id="SSF111283">
    <property type="entry name" value="Putative modulator of DNA gyrase, PmbA/TldD"/>
    <property type="match status" value="1"/>
</dbReference>
<dbReference type="InterPro" id="IPR045569">
    <property type="entry name" value="Metalloprtase-TldD/E_C"/>
</dbReference>
<dbReference type="GO" id="GO:0005829">
    <property type="term" value="C:cytosol"/>
    <property type="evidence" value="ECO:0007669"/>
    <property type="project" value="TreeGrafter"/>
</dbReference>
<dbReference type="AlphaFoldDB" id="A0A7J3MZJ2"/>
<protein>
    <recommendedName>
        <fullName evidence="2">Metalloprotease TldD/E C-terminal domain-containing protein</fullName>
    </recommendedName>
</protein>
<evidence type="ECO:0000313" key="3">
    <source>
        <dbReference type="EMBL" id="HFQ78549.1"/>
    </source>
</evidence>
<name>A0A7J3MZJ2_9CREN</name>
<sequence>MNIIYNDTVSLNEDVVQIAIRNGSIDINAYTNASYGFRINIDGCWSIVSTNKNNPELLNKFKQTSLNIMMSKECEGLAEAELYKGYVEIGKELPEAEDVARLIHNLCEEIRGLNVIRCEIIVILKNVIKAIERDYNDRVQELRRFVEIEIGLLGKSSLGLPIFSSTYNALISWNSKEVLKSIENSFKLAVDRLTKSYGMKSLKPYLYGKATVVLDHKATAALFHEISHMLDSTYLYSQKLLGYKLGPDELEVYDEPYSYSTPSMRFFDDEGVITKKRTLIENGVVRDLHHTRSTARTMGSEPGSAYGLFHKPVPFHTVLTIKPGDWRFNEILEDTKRGFYVEGVAMATLEEGYIKFIPEFSYTIENGEFREPVKIIEVKIPLQSIKTINAISKDTKVRASIEKSWIVSEVAPIISLVAYIQ</sequence>
<accession>A0A7J3MZJ2</accession>
<feature type="domain" description="Metalloprotease TldD/E C-terminal" evidence="2">
    <location>
        <begin position="208"/>
        <end position="402"/>
    </location>
</feature>
<evidence type="ECO:0000313" key="4">
    <source>
        <dbReference type="EMBL" id="HGT98944.1"/>
    </source>
</evidence>
<dbReference type="PANTHER" id="PTHR30624:SF0">
    <property type="entry name" value="METALLOPROTEASE SLR0863"/>
    <property type="match status" value="1"/>
</dbReference>
<comment type="similarity">
    <text evidence="1">Belongs to the peptidase U62 family.</text>
</comment>
<evidence type="ECO:0000256" key="1">
    <source>
        <dbReference type="ARBA" id="ARBA00005836"/>
    </source>
</evidence>
<proteinExistence type="inferred from homology"/>
<dbReference type="EMBL" id="DTDH01000159">
    <property type="protein sequence ID" value="HGT98944.1"/>
    <property type="molecule type" value="Genomic_DNA"/>
</dbReference>